<feature type="compositionally biased region" description="Polar residues" evidence="1">
    <location>
        <begin position="55"/>
        <end position="84"/>
    </location>
</feature>
<feature type="region of interest" description="Disordered" evidence="1">
    <location>
        <begin position="143"/>
        <end position="178"/>
    </location>
</feature>
<reference evidence="4" key="1">
    <citation type="submission" date="2016-06" db="UniProtKB">
        <authorList>
            <consortium name="WormBaseParasite"/>
        </authorList>
    </citation>
    <scope>IDENTIFICATION</scope>
</reference>
<reference evidence="2 3" key="2">
    <citation type="submission" date="2018-11" db="EMBL/GenBank/DDBJ databases">
        <authorList>
            <consortium name="Pathogen Informatics"/>
        </authorList>
    </citation>
    <scope>NUCLEOTIDE SEQUENCE [LARGE SCALE GENOMIC DNA]</scope>
    <source>
        <strain evidence="2 3">NST_G2</strain>
    </source>
</reference>
<dbReference type="AlphaFoldDB" id="A0A183SFX7"/>
<dbReference type="Proteomes" id="UP000275846">
    <property type="component" value="Unassembled WGS sequence"/>
</dbReference>
<dbReference type="EMBL" id="UYSU01032438">
    <property type="protein sequence ID" value="VDL89510.1"/>
    <property type="molecule type" value="Genomic_DNA"/>
</dbReference>
<feature type="region of interest" description="Disordered" evidence="1">
    <location>
        <begin position="55"/>
        <end position="101"/>
    </location>
</feature>
<protein>
    <submittedName>
        <fullName evidence="2 4">Uncharacterized protein</fullName>
    </submittedName>
</protein>
<name>A0A183SFX7_SCHSO</name>
<dbReference type="WBParaSite" id="SSLN_0000322501-mRNA-1">
    <property type="protein sequence ID" value="SSLN_0000322501-mRNA-1"/>
    <property type="gene ID" value="SSLN_0000322501"/>
</dbReference>
<sequence length="215" mass="22672">MEEGEGSMVEVDKPFLLPSRADSAPIPVCSISLDFVRNPLLCSLSVDASSPSSRLATVLSSPHNGISSRQSKRTPASFSSSTALQDRRPSQAESLSHPEEERCWRLTDGGDSCPAAILRVPTVHRKTGGLKALLGTGVVSTTSQASASQPVFSQSPRLVEPSLGVPPRDPELTRPPQSTCIGNVSGISFALVPFPPPPPSPPNPNELIPYQSARG</sequence>
<gene>
    <name evidence="2" type="ORF">SSLN_LOCUS3125</name>
</gene>
<evidence type="ECO:0000313" key="4">
    <source>
        <dbReference type="WBParaSite" id="SSLN_0000322501-mRNA-1"/>
    </source>
</evidence>
<feature type="compositionally biased region" description="Basic and acidic residues" evidence="1">
    <location>
        <begin position="85"/>
        <end position="101"/>
    </location>
</feature>
<evidence type="ECO:0000256" key="1">
    <source>
        <dbReference type="SAM" id="MobiDB-lite"/>
    </source>
</evidence>
<keyword evidence="3" id="KW-1185">Reference proteome</keyword>
<feature type="compositionally biased region" description="Polar residues" evidence="1">
    <location>
        <begin position="143"/>
        <end position="156"/>
    </location>
</feature>
<feature type="region of interest" description="Disordered" evidence="1">
    <location>
        <begin position="193"/>
        <end position="215"/>
    </location>
</feature>
<feature type="compositionally biased region" description="Pro residues" evidence="1">
    <location>
        <begin position="193"/>
        <end position="204"/>
    </location>
</feature>
<proteinExistence type="predicted"/>
<organism evidence="4">
    <name type="scientific">Schistocephalus solidus</name>
    <name type="common">Tapeworm</name>
    <dbReference type="NCBI Taxonomy" id="70667"/>
    <lineage>
        <taxon>Eukaryota</taxon>
        <taxon>Metazoa</taxon>
        <taxon>Spiralia</taxon>
        <taxon>Lophotrochozoa</taxon>
        <taxon>Platyhelminthes</taxon>
        <taxon>Cestoda</taxon>
        <taxon>Eucestoda</taxon>
        <taxon>Diphyllobothriidea</taxon>
        <taxon>Diphyllobothriidae</taxon>
        <taxon>Schistocephalus</taxon>
    </lineage>
</organism>
<evidence type="ECO:0000313" key="2">
    <source>
        <dbReference type="EMBL" id="VDL89510.1"/>
    </source>
</evidence>
<evidence type="ECO:0000313" key="3">
    <source>
        <dbReference type="Proteomes" id="UP000275846"/>
    </source>
</evidence>
<accession>A0A183SFX7</accession>